<organism evidence="1 2">
    <name type="scientific">Tenacibaculum maritimum NCIMB 2154</name>
    <dbReference type="NCBI Taxonomy" id="1349785"/>
    <lineage>
        <taxon>Bacteria</taxon>
        <taxon>Pseudomonadati</taxon>
        <taxon>Bacteroidota</taxon>
        <taxon>Flavobacteriia</taxon>
        <taxon>Flavobacteriales</taxon>
        <taxon>Flavobacteriaceae</taxon>
        <taxon>Tenacibaculum</taxon>
    </lineage>
</organism>
<dbReference type="KEGG" id="tmar:MARIT_3026"/>
<protein>
    <submittedName>
        <fullName evidence="1">Uncharacterized protein</fullName>
    </submittedName>
</protein>
<sequence>MIKQLITYLFVFLYMVAMLRPITPFVEYAINYDYISTVLCINKDKPQSSCKGKCQLMKKLEQQQEDDFNSLQIFMEEYPIGFVQFINFTGKKLLYTYKTRLFFYKQNYSYLFECFTFHPPNVFFS</sequence>
<dbReference type="AlphaFoldDB" id="A0A2H1EDP9"/>
<evidence type="ECO:0000313" key="2">
    <source>
        <dbReference type="Proteomes" id="UP000231564"/>
    </source>
</evidence>
<reference evidence="1 2" key="1">
    <citation type="submission" date="2016-11" db="EMBL/GenBank/DDBJ databases">
        <authorList>
            <person name="Jaros S."/>
            <person name="Januszkiewicz K."/>
            <person name="Wedrychowicz H."/>
        </authorList>
    </citation>
    <scope>NUCLEOTIDE SEQUENCE [LARGE SCALE GENOMIC DNA]</scope>
    <source>
        <strain evidence="1">NCIMB 2154T</strain>
    </source>
</reference>
<keyword evidence="2" id="KW-1185">Reference proteome</keyword>
<gene>
    <name evidence="1" type="ORF">MARIT_3026</name>
</gene>
<evidence type="ECO:0000313" key="1">
    <source>
        <dbReference type="EMBL" id="SFZ85037.1"/>
    </source>
</evidence>
<dbReference type="EMBL" id="LT634361">
    <property type="protein sequence ID" value="SFZ85037.1"/>
    <property type="molecule type" value="Genomic_DNA"/>
</dbReference>
<dbReference type="Proteomes" id="UP000231564">
    <property type="component" value="Chromosome MARIT"/>
</dbReference>
<accession>A0A2H1EDP9</accession>
<proteinExistence type="predicted"/>
<name>A0A2H1EDP9_9FLAO</name>